<evidence type="ECO:0000313" key="3">
    <source>
        <dbReference type="EMBL" id="MFC4823351.1"/>
    </source>
</evidence>
<gene>
    <name evidence="3" type="ORF">ACFO9K_03645</name>
</gene>
<evidence type="ECO:0000256" key="2">
    <source>
        <dbReference type="SAM" id="Phobius"/>
    </source>
</evidence>
<keyword evidence="2" id="KW-0812">Transmembrane</keyword>
<dbReference type="Proteomes" id="UP001595945">
    <property type="component" value="Unassembled WGS sequence"/>
</dbReference>
<dbReference type="RefSeq" id="WP_254267171.1">
    <property type="nucleotide sequence ID" value="NZ_CP100400.1"/>
</dbReference>
<evidence type="ECO:0000256" key="1">
    <source>
        <dbReference type="SAM" id="MobiDB-lite"/>
    </source>
</evidence>
<evidence type="ECO:0000313" key="4">
    <source>
        <dbReference type="Proteomes" id="UP001595945"/>
    </source>
</evidence>
<dbReference type="EMBL" id="JBHSHT010000001">
    <property type="protein sequence ID" value="MFC4823351.1"/>
    <property type="molecule type" value="Genomic_DNA"/>
</dbReference>
<feature type="region of interest" description="Disordered" evidence="1">
    <location>
        <begin position="1"/>
        <end position="23"/>
    </location>
</feature>
<keyword evidence="4" id="KW-1185">Reference proteome</keyword>
<comment type="caution">
    <text evidence="3">The sequence shown here is derived from an EMBL/GenBank/DDBJ whole genome shotgun (WGS) entry which is preliminary data.</text>
</comment>
<feature type="transmembrane region" description="Helical" evidence="2">
    <location>
        <begin position="61"/>
        <end position="83"/>
    </location>
</feature>
<dbReference type="GeneID" id="73045601"/>
<organism evidence="3 4">
    <name type="scientific">Halorussus aquaticus</name>
    <dbReference type="NCBI Taxonomy" id="2953748"/>
    <lineage>
        <taxon>Archaea</taxon>
        <taxon>Methanobacteriati</taxon>
        <taxon>Methanobacteriota</taxon>
        <taxon>Stenosarchaea group</taxon>
        <taxon>Halobacteria</taxon>
        <taxon>Halobacteriales</taxon>
        <taxon>Haladaptataceae</taxon>
        <taxon>Halorussus</taxon>
    </lineage>
</organism>
<keyword evidence="2" id="KW-1133">Transmembrane helix</keyword>
<keyword evidence="2" id="KW-0472">Membrane</keyword>
<feature type="transmembrane region" description="Helical" evidence="2">
    <location>
        <begin position="27"/>
        <end position="49"/>
    </location>
</feature>
<protein>
    <submittedName>
        <fullName evidence="3">Uncharacterized protein</fullName>
    </submittedName>
</protein>
<proteinExistence type="predicted"/>
<dbReference type="AlphaFoldDB" id="A0ABD5PYH3"/>
<sequence>MSKDTPNPEKSVRERGTFASHNDDPTLASYLSSLFLVLSVPGFIAAAYAGHWAGLYGYGSIVPAFAGLLVASLAVAFSLMHWLTGR</sequence>
<accession>A0ABD5PYH3</accession>
<name>A0ABD5PYH3_9EURY</name>
<reference evidence="3 4" key="1">
    <citation type="journal article" date="2019" name="Int. J. Syst. Evol. Microbiol.">
        <title>The Global Catalogue of Microorganisms (GCM) 10K type strain sequencing project: providing services to taxonomists for standard genome sequencing and annotation.</title>
        <authorList>
            <consortium name="The Broad Institute Genomics Platform"/>
            <consortium name="The Broad Institute Genome Sequencing Center for Infectious Disease"/>
            <person name="Wu L."/>
            <person name="Ma J."/>
        </authorList>
    </citation>
    <scope>NUCLEOTIDE SEQUENCE [LARGE SCALE GENOMIC DNA]</scope>
    <source>
        <strain evidence="3 4">XZYJ18</strain>
    </source>
</reference>